<dbReference type="EMBL" id="KZ613473">
    <property type="protein sequence ID" value="PMD24141.1"/>
    <property type="molecule type" value="Genomic_DNA"/>
</dbReference>
<sequence>MEKPASDTTGELMLATALTSSTTTISSASFTVFPDLPFELRRKIWDHAAEGHAPRIVEIVIIADDCKAKSRTSSPAVLSTCIESREAALKVFDEVYYGGLFTGAMINWERDILYFNTDIECGKKLLTHVKHPDWFRKCRRLALHRVTFYGACLAEYQSEMFKELKNLEELIAVLDLDQVGGHPPERTSPIQFALAEAGEERRKYERLGDHMAYFLFQNPQIPRGVVVQEVKGKGSEVSLEAPLRIDETKTNYLSAGSN</sequence>
<dbReference type="AlphaFoldDB" id="A0A2J6QCZ2"/>
<keyword evidence="3" id="KW-1185">Reference proteome</keyword>
<name>A0A2J6QCZ2_9HELO</name>
<evidence type="ECO:0000259" key="1">
    <source>
        <dbReference type="Pfam" id="PF20150"/>
    </source>
</evidence>
<dbReference type="Pfam" id="PF20150">
    <property type="entry name" value="2EXR"/>
    <property type="match status" value="1"/>
</dbReference>
<dbReference type="Proteomes" id="UP000235672">
    <property type="component" value="Unassembled WGS sequence"/>
</dbReference>
<accession>A0A2J6QCZ2</accession>
<evidence type="ECO:0000313" key="2">
    <source>
        <dbReference type="EMBL" id="PMD24141.1"/>
    </source>
</evidence>
<dbReference type="InterPro" id="IPR045518">
    <property type="entry name" value="2EXR"/>
</dbReference>
<dbReference type="PANTHER" id="PTHR35910:SF6">
    <property type="entry name" value="2EXR DOMAIN-CONTAINING PROTEIN"/>
    <property type="match status" value="1"/>
</dbReference>
<proteinExistence type="predicted"/>
<gene>
    <name evidence="2" type="ORF">NA56DRAFT_28307</name>
</gene>
<reference evidence="2 3" key="1">
    <citation type="submission" date="2016-05" db="EMBL/GenBank/DDBJ databases">
        <title>A degradative enzymes factory behind the ericoid mycorrhizal symbiosis.</title>
        <authorList>
            <consortium name="DOE Joint Genome Institute"/>
            <person name="Martino E."/>
            <person name="Morin E."/>
            <person name="Grelet G."/>
            <person name="Kuo A."/>
            <person name="Kohler A."/>
            <person name="Daghino S."/>
            <person name="Barry K."/>
            <person name="Choi C."/>
            <person name="Cichocki N."/>
            <person name="Clum A."/>
            <person name="Copeland A."/>
            <person name="Hainaut M."/>
            <person name="Haridas S."/>
            <person name="Labutti K."/>
            <person name="Lindquist E."/>
            <person name="Lipzen A."/>
            <person name="Khouja H.-R."/>
            <person name="Murat C."/>
            <person name="Ohm R."/>
            <person name="Olson A."/>
            <person name="Spatafora J."/>
            <person name="Veneault-Fourrey C."/>
            <person name="Henrissat B."/>
            <person name="Grigoriev I."/>
            <person name="Martin F."/>
            <person name="Perotto S."/>
        </authorList>
    </citation>
    <scope>NUCLEOTIDE SEQUENCE [LARGE SCALE GENOMIC DNA]</scope>
    <source>
        <strain evidence="2 3">UAMH 7357</strain>
    </source>
</reference>
<organism evidence="2 3">
    <name type="scientific">Hyaloscypha hepaticicola</name>
    <dbReference type="NCBI Taxonomy" id="2082293"/>
    <lineage>
        <taxon>Eukaryota</taxon>
        <taxon>Fungi</taxon>
        <taxon>Dikarya</taxon>
        <taxon>Ascomycota</taxon>
        <taxon>Pezizomycotina</taxon>
        <taxon>Leotiomycetes</taxon>
        <taxon>Helotiales</taxon>
        <taxon>Hyaloscyphaceae</taxon>
        <taxon>Hyaloscypha</taxon>
    </lineage>
</organism>
<dbReference type="OrthoDB" id="3473305at2759"/>
<dbReference type="PANTHER" id="PTHR35910">
    <property type="entry name" value="2EXR DOMAIN-CONTAINING PROTEIN"/>
    <property type="match status" value="1"/>
</dbReference>
<feature type="domain" description="2EXR" evidence="1">
    <location>
        <begin position="30"/>
        <end position="113"/>
    </location>
</feature>
<protein>
    <recommendedName>
        <fullName evidence="1">2EXR domain-containing protein</fullName>
    </recommendedName>
</protein>
<evidence type="ECO:0000313" key="3">
    <source>
        <dbReference type="Proteomes" id="UP000235672"/>
    </source>
</evidence>